<proteinExistence type="inferred from homology"/>
<evidence type="ECO:0000256" key="7">
    <source>
        <dbReference type="ARBA" id="ARBA00023136"/>
    </source>
</evidence>
<dbReference type="GO" id="GO:0034464">
    <property type="term" value="C:BBSome"/>
    <property type="evidence" value="ECO:0007669"/>
    <property type="project" value="InterPro"/>
</dbReference>
<dbReference type="PIRSF" id="PIRSF010072">
    <property type="entry name" value="DUF1448"/>
    <property type="match status" value="1"/>
</dbReference>
<feature type="domain" description="BBSome complex member BBS5 PH" evidence="10">
    <location>
        <begin position="25"/>
        <end position="79"/>
    </location>
</feature>
<dbReference type="GO" id="GO:0034451">
    <property type="term" value="C:centriolar satellite"/>
    <property type="evidence" value="ECO:0007669"/>
    <property type="project" value="UniProtKB-SubCell"/>
</dbReference>
<keyword evidence="9" id="KW-0966">Cell projection</keyword>
<comment type="similarity">
    <text evidence="3">Belongs to the BBS5 family.</text>
</comment>
<name>A0A9R1U0H7_9HYME</name>
<evidence type="ECO:0000256" key="1">
    <source>
        <dbReference type="ARBA" id="ARBA00004309"/>
    </source>
</evidence>
<dbReference type="SMART" id="SM00683">
    <property type="entry name" value="DM16"/>
    <property type="match status" value="2"/>
</dbReference>
<dbReference type="GO" id="GO:0036064">
    <property type="term" value="C:ciliary basal body"/>
    <property type="evidence" value="ECO:0007669"/>
    <property type="project" value="TreeGrafter"/>
</dbReference>
<dbReference type="GO" id="GO:0060170">
    <property type="term" value="C:ciliary membrane"/>
    <property type="evidence" value="ECO:0007669"/>
    <property type="project" value="UniProtKB-SubCell"/>
</dbReference>
<dbReference type="OrthoDB" id="10261999at2759"/>
<dbReference type="InterPro" id="IPR030804">
    <property type="entry name" value="BBS5/fem-3"/>
</dbReference>
<keyword evidence="5" id="KW-0963">Cytoplasm</keyword>
<dbReference type="GO" id="GO:0032266">
    <property type="term" value="F:phosphatidylinositol-3-phosphate binding"/>
    <property type="evidence" value="ECO:0007669"/>
    <property type="project" value="TreeGrafter"/>
</dbReference>
<protein>
    <submittedName>
        <fullName evidence="12">Bardet-Biedl syndrome 5 protein homolog</fullName>
    </submittedName>
</protein>
<dbReference type="PANTHER" id="PTHR21351">
    <property type="entry name" value="BARDET-BIEDL SYNDROME PROTEIN 5"/>
    <property type="match status" value="1"/>
</dbReference>
<dbReference type="Proteomes" id="UP000694866">
    <property type="component" value="Unplaced"/>
</dbReference>
<dbReference type="GO" id="GO:0060271">
    <property type="term" value="P:cilium assembly"/>
    <property type="evidence" value="ECO:0007669"/>
    <property type="project" value="TreeGrafter"/>
</dbReference>
<organism evidence="11 12">
    <name type="scientific">Fopius arisanus</name>
    <dbReference type="NCBI Taxonomy" id="64838"/>
    <lineage>
        <taxon>Eukaryota</taxon>
        <taxon>Metazoa</taxon>
        <taxon>Ecdysozoa</taxon>
        <taxon>Arthropoda</taxon>
        <taxon>Hexapoda</taxon>
        <taxon>Insecta</taxon>
        <taxon>Pterygota</taxon>
        <taxon>Neoptera</taxon>
        <taxon>Endopterygota</taxon>
        <taxon>Hymenoptera</taxon>
        <taxon>Apocrita</taxon>
        <taxon>Ichneumonoidea</taxon>
        <taxon>Braconidae</taxon>
        <taxon>Opiinae</taxon>
        <taxon>Fopius</taxon>
    </lineage>
</organism>
<dbReference type="PANTHER" id="PTHR21351:SF0">
    <property type="entry name" value="BARDET-BIEDL SYNDROME 5 PROTEIN"/>
    <property type="match status" value="1"/>
</dbReference>
<dbReference type="AlphaFoldDB" id="A0A9R1U0H7"/>
<evidence type="ECO:0000259" key="10">
    <source>
        <dbReference type="SMART" id="SM00683"/>
    </source>
</evidence>
<dbReference type="KEGG" id="fas:105267440"/>
<keyword evidence="6" id="KW-0969">Cilium</keyword>
<keyword evidence="7" id="KW-0472">Membrane</keyword>
<dbReference type="InterPro" id="IPR006606">
    <property type="entry name" value="BBL5"/>
</dbReference>
<evidence type="ECO:0000256" key="9">
    <source>
        <dbReference type="ARBA" id="ARBA00023273"/>
    </source>
</evidence>
<gene>
    <name evidence="12" type="primary">BBS5</name>
</gene>
<evidence type="ECO:0000256" key="4">
    <source>
        <dbReference type="ARBA" id="ARBA00022475"/>
    </source>
</evidence>
<feature type="domain" description="BBSome complex member BBS5 PH" evidence="10">
    <location>
        <begin position="155"/>
        <end position="209"/>
    </location>
</feature>
<keyword evidence="11" id="KW-1185">Reference proteome</keyword>
<evidence type="ECO:0000256" key="6">
    <source>
        <dbReference type="ARBA" id="ARBA00023069"/>
    </source>
</evidence>
<keyword evidence="4" id="KW-1003">Cell membrane</keyword>
<evidence type="ECO:0000256" key="2">
    <source>
        <dbReference type="ARBA" id="ARBA00004607"/>
    </source>
</evidence>
<dbReference type="RefSeq" id="XP_011304601.1">
    <property type="nucleotide sequence ID" value="XM_011306299.1"/>
</dbReference>
<dbReference type="CTD" id="129880"/>
<dbReference type="Pfam" id="PF07289">
    <property type="entry name" value="BBL5"/>
    <property type="match status" value="1"/>
</dbReference>
<evidence type="ECO:0000256" key="8">
    <source>
        <dbReference type="ARBA" id="ARBA00023212"/>
    </source>
</evidence>
<reference evidence="12" key="1">
    <citation type="submission" date="2025-08" db="UniProtKB">
        <authorList>
            <consortium name="RefSeq"/>
        </authorList>
    </citation>
    <scope>IDENTIFICATION</scope>
    <source>
        <strain evidence="12">USDA-PBARC FA_bdor</strain>
        <tissue evidence="12">Whole organism</tissue>
    </source>
</reference>
<dbReference type="InterPro" id="IPR014003">
    <property type="entry name" value="BBS5_PH"/>
</dbReference>
<evidence type="ECO:0000313" key="11">
    <source>
        <dbReference type="Proteomes" id="UP000694866"/>
    </source>
</evidence>
<evidence type="ECO:0000313" key="12">
    <source>
        <dbReference type="RefSeq" id="XP_011304601.1"/>
    </source>
</evidence>
<accession>A0A9R1U0H7</accession>
<keyword evidence="8" id="KW-0206">Cytoskeleton</keyword>
<dbReference type="GeneID" id="105267440"/>
<comment type="subcellular location">
    <subcellularLocation>
        <location evidence="1">Cell projection</location>
        <location evidence="1">Cilium membrane</location>
    </subcellularLocation>
    <subcellularLocation>
        <location evidence="2">Cytoplasm</location>
        <location evidence="2">Cytoskeleton</location>
        <location evidence="2">Microtubule organizing center</location>
        <location evidence="2">Centrosome</location>
        <location evidence="2">Centriolar satellite</location>
    </subcellularLocation>
</comment>
<evidence type="ECO:0000256" key="3">
    <source>
        <dbReference type="ARBA" id="ARBA00005822"/>
    </source>
</evidence>
<evidence type="ECO:0000256" key="5">
    <source>
        <dbReference type="ARBA" id="ARBA00022490"/>
    </source>
</evidence>
<sequence length="338" mass="38309">MTRMWQDSEVRFDTSLSDIQMRCGEVLIDRLDMIEDTKGNAGDQGRLLISNLRIMWHSLSLPRINLSIGYNTIINISTKNINSMQGGVVQALHILTAFKNCRYEFIFTNLNIKSTRHFTSVIGVHRAYSSTRMYREIKLRGGFIQDKRLTTFPLEIVNSTTPGVWNLSTEQGNVGTFVVTNVRVVWFADMNNQFNVSLPYLVMTSVNIRSSKFGPTLVLVSSESSGGYVLGFRVDPLQKLHILHKEITTLRSAFDKSPIFGVEYTFEHEGIVEPDLKESDSKEIQENEDEISNVFGLYFTDDNSIQRKPEVCPHLGLAAEEPKEGSSLQSLWELLPTT</sequence>